<dbReference type="SUPFAM" id="SSF53955">
    <property type="entry name" value="Lysozyme-like"/>
    <property type="match status" value="1"/>
</dbReference>
<dbReference type="Pfam" id="PF01464">
    <property type="entry name" value="SLT"/>
    <property type="match status" value="1"/>
</dbReference>
<dbReference type="InterPro" id="IPR012289">
    <property type="entry name" value="Lytic_TGlycosylase_superhlx_L"/>
</dbReference>
<feature type="domain" description="Transglycosylase SLT" evidence="4">
    <location>
        <begin position="491"/>
        <end position="599"/>
    </location>
</feature>
<reference evidence="6 7" key="1">
    <citation type="submission" date="2019-06" db="EMBL/GenBank/DDBJ databases">
        <title>Vibrio cholerae phylogeny based on whole-genome sequencing reveals genetic diversity and population strucutre.</title>
        <authorList>
            <person name="Zhiqiu Y."/>
            <person name="Bin L."/>
            <person name="Lingyan J."/>
        </authorList>
    </citation>
    <scope>NUCLEOTIDE SEQUENCE [LARGE SCALE GENOMIC DNA]</scope>
    <source>
        <strain evidence="6 7">N2768</strain>
    </source>
</reference>
<accession>A0A5C9T4Q8</accession>
<comment type="caution">
    <text evidence="6">The sequence shown here is derived from an EMBL/GenBank/DDBJ whole genome shotgun (WGS) entry which is preliminary data.</text>
</comment>
<feature type="chain" id="PRO_5032468033" evidence="3">
    <location>
        <begin position="24"/>
        <end position="648"/>
    </location>
</feature>
<organism evidence="6 7">
    <name type="scientific">Vibrio cholerae</name>
    <dbReference type="NCBI Taxonomy" id="666"/>
    <lineage>
        <taxon>Bacteria</taxon>
        <taxon>Pseudomonadati</taxon>
        <taxon>Pseudomonadota</taxon>
        <taxon>Gammaproteobacteria</taxon>
        <taxon>Vibrionales</taxon>
        <taxon>Vibrionaceae</taxon>
        <taxon>Vibrio</taxon>
    </lineage>
</organism>
<dbReference type="GO" id="GO:0004553">
    <property type="term" value="F:hydrolase activity, hydrolyzing O-glycosyl compounds"/>
    <property type="evidence" value="ECO:0007669"/>
    <property type="project" value="InterPro"/>
</dbReference>
<evidence type="ECO:0000256" key="2">
    <source>
        <dbReference type="ARBA" id="ARBA00022729"/>
    </source>
</evidence>
<dbReference type="InterPro" id="IPR037061">
    <property type="entry name" value="Lytic_TGlycoase_superhlx_L_sf"/>
</dbReference>
<protein>
    <submittedName>
        <fullName evidence="6">Murein transglycosylase</fullName>
        <ecNumber evidence="6">4.2.2.-</ecNumber>
    </submittedName>
</protein>
<evidence type="ECO:0000259" key="5">
    <source>
        <dbReference type="Pfam" id="PF14718"/>
    </source>
</evidence>
<dbReference type="Gene3D" id="1.10.1240.20">
    <property type="entry name" value="Lytic transglycosylase, superhelical linker domain"/>
    <property type="match status" value="1"/>
</dbReference>
<dbReference type="NCBIfam" id="NF008631">
    <property type="entry name" value="PRK11619.1"/>
    <property type="match status" value="1"/>
</dbReference>
<evidence type="ECO:0000313" key="6">
    <source>
        <dbReference type="EMBL" id="TXY94569.1"/>
    </source>
</evidence>
<dbReference type="AlphaFoldDB" id="A0A5C9T4Q8"/>
<dbReference type="GO" id="GO:0000270">
    <property type="term" value="P:peptidoglycan metabolic process"/>
    <property type="evidence" value="ECO:0007669"/>
    <property type="project" value="InterPro"/>
</dbReference>
<proteinExistence type="inferred from homology"/>
<dbReference type="Proteomes" id="UP000323583">
    <property type="component" value="Unassembled WGS sequence"/>
</dbReference>
<dbReference type="Gene3D" id="1.25.20.10">
    <property type="entry name" value="Bacterial muramidases"/>
    <property type="match status" value="1"/>
</dbReference>
<dbReference type="InterPro" id="IPR000189">
    <property type="entry name" value="Transglyc_AS"/>
</dbReference>
<dbReference type="Pfam" id="PF14718">
    <property type="entry name" value="SLT_L"/>
    <property type="match status" value="1"/>
</dbReference>
<dbReference type="Gene3D" id="1.10.530.10">
    <property type="match status" value="1"/>
</dbReference>
<evidence type="ECO:0000259" key="4">
    <source>
        <dbReference type="Pfam" id="PF01464"/>
    </source>
</evidence>
<dbReference type="InterPro" id="IPR008258">
    <property type="entry name" value="Transglycosylase_SLT_dom_1"/>
</dbReference>
<dbReference type="PANTHER" id="PTHR37423:SF5">
    <property type="entry name" value="SOLUBLE LYTIC MUREIN TRANSGLYCOSYLASE"/>
    <property type="match status" value="1"/>
</dbReference>
<dbReference type="PANTHER" id="PTHR37423">
    <property type="entry name" value="SOLUBLE LYTIC MUREIN TRANSGLYCOSYLASE-RELATED"/>
    <property type="match status" value="1"/>
</dbReference>
<feature type="domain" description="Lytic transglycosylase superhelical linker" evidence="5">
    <location>
        <begin position="413"/>
        <end position="475"/>
    </location>
</feature>
<dbReference type="GO" id="GO:0042597">
    <property type="term" value="C:periplasmic space"/>
    <property type="evidence" value="ECO:0007669"/>
    <property type="project" value="InterPro"/>
</dbReference>
<dbReference type="SUPFAM" id="SSF48435">
    <property type="entry name" value="Bacterial muramidases"/>
    <property type="match status" value="1"/>
</dbReference>
<dbReference type="EMBL" id="VSGZ01000002">
    <property type="protein sequence ID" value="TXY94569.1"/>
    <property type="molecule type" value="Genomic_DNA"/>
</dbReference>
<comment type="similarity">
    <text evidence="1">Belongs to the transglycosylase Slt family.</text>
</comment>
<gene>
    <name evidence="6" type="primary">sltY</name>
    <name evidence="6" type="ORF">FXE67_00465</name>
</gene>
<sequence>MTCQTLFKSRSFISILMLSTVCAVSSTDASALDLEAQRALYEKSQRWLDEKNVSAYQGVRKQIANYPLTPYLDYRVFLIDIGNKSPIVVRNFIDSHQEFPFAGRTAAPYLDALARGKKWTTFLQFQTQEPITETYRCHYYYAKSQTGLRKEAFEGAQKLWMNGASIADACDPLFSEWRKVGGLNDEWVLKRALLAFEGRNRSLIVYLNRQLKSQAAQAQGQGMLELFDKPERVLAYSRKAAKNAINQQMAELALQKWARENTAAAQKVFNEVAAAQGWGKEQKIRVGSFIALRLMETEDSLLAKWRDEITRQSKEVRLIEARARLALRNTDWRGLTSWIALLPEHDRNSSRWQYWLARSELALGKSKEGKQRLNNLLGQRNFYSIAAANQLQRPITYPTSTTKLDMQWIRDHQRALERIKELLMLDKLAAARSEWNWLLDRASQKEKEMLAAYASNAGWYQMMITATISASLWDNTQLRFPIVHKHLFTLHGQKNGIDPVTLMSLARQESAMNADARSPVGARGIMQIMPDTARYTAKKYRLNYSNPDELFQVGKNIEIGSRYLSSLLDRYNQNRILAFAAYNAGPSRVDTWLRRSQGQLDVYAFIEAIPFAETRGYVQNILMFENYYRDLMGVKGQFLKASELNTKY</sequence>
<feature type="signal peptide" evidence="3">
    <location>
        <begin position="1"/>
        <end position="23"/>
    </location>
</feature>
<dbReference type="CDD" id="cd13401">
    <property type="entry name" value="Slt70-like"/>
    <property type="match status" value="1"/>
</dbReference>
<dbReference type="GO" id="GO:0008933">
    <property type="term" value="F:peptidoglycan lytic transglycosylase activity"/>
    <property type="evidence" value="ECO:0007669"/>
    <property type="project" value="InterPro"/>
</dbReference>
<keyword evidence="6" id="KW-0456">Lyase</keyword>
<keyword evidence="2 3" id="KW-0732">Signal</keyword>
<dbReference type="InterPro" id="IPR008939">
    <property type="entry name" value="Lytic_TGlycosylase_superhlx_U"/>
</dbReference>
<dbReference type="InterPro" id="IPR023346">
    <property type="entry name" value="Lysozyme-like_dom_sf"/>
</dbReference>
<dbReference type="RefSeq" id="WP_032482612.1">
    <property type="nucleotide sequence ID" value="NZ_JBBCAC010000047.1"/>
</dbReference>
<evidence type="ECO:0000256" key="1">
    <source>
        <dbReference type="ARBA" id="ARBA00007734"/>
    </source>
</evidence>
<dbReference type="PROSITE" id="PS00922">
    <property type="entry name" value="TRANSGLYCOSYLASE"/>
    <property type="match status" value="1"/>
</dbReference>
<evidence type="ECO:0000313" key="7">
    <source>
        <dbReference type="Proteomes" id="UP000323583"/>
    </source>
</evidence>
<dbReference type="EC" id="4.2.2.-" evidence="6"/>
<name>A0A5C9T4Q8_VIBCL</name>
<evidence type="ECO:0000256" key="3">
    <source>
        <dbReference type="SAM" id="SignalP"/>
    </source>
</evidence>
<dbReference type="GO" id="GO:0016020">
    <property type="term" value="C:membrane"/>
    <property type="evidence" value="ECO:0007669"/>
    <property type="project" value="InterPro"/>
</dbReference>